<gene>
    <name evidence="1" type="ORF">HEB94_000721</name>
</gene>
<dbReference type="AlphaFoldDB" id="A0A927RHV0"/>
<dbReference type="Proteomes" id="UP000638648">
    <property type="component" value="Unassembled WGS sequence"/>
</dbReference>
<keyword evidence="2" id="KW-1185">Reference proteome</keyword>
<reference evidence="1" key="1">
    <citation type="submission" date="2020-10" db="EMBL/GenBank/DDBJ databases">
        <title>Sequencing the genomes of 1000 actinobacteria strains.</title>
        <authorList>
            <person name="Klenk H.-P."/>
        </authorList>
    </citation>
    <scope>NUCLEOTIDE SEQUENCE</scope>
    <source>
        <strain evidence="1">DSM 45354</strain>
    </source>
</reference>
<sequence length="34" mass="3523">MNERGPSVAVFKNADLDVLSGGLTRVPANPVKLG</sequence>
<evidence type="ECO:0000313" key="1">
    <source>
        <dbReference type="EMBL" id="MBE1603873.1"/>
    </source>
</evidence>
<name>A0A927RHV0_9ACTN</name>
<proteinExistence type="predicted"/>
<organism evidence="1 2">
    <name type="scientific">Actinopolymorpha pittospori</name>
    <dbReference type="NCBI Taxonomy" id="648752"/>
    <lineage>
        <taxon>Bacteria</taxon>
        <taxon>Bacillati</taxon>
        <taxon>Actinomycetota</taxon>
        <taxon>Actinomycetes</taxon>
        <taxon>Propionibacteriales</taxon>
        <taxon>Actinopolymorphaceae</taxon>
        <taxon>Actinopolymorpha</taxon>
    </lineage>
</organism>
<comment type="caution">
    <text evidence="1">The sequence shown here is derived from an EMBL/GenBank/DDBJ whole genome shotgun (WGS) entry which is preliminary data.</text>
</comment>
<evidence type="ECO:0000313" key="2">
    <source>
        <dbReference type="Proteomes" id="UP000638648"/>
    </source>
</evidence>
<accession>A0A927RHV0</accession>
<protein>
    <submittedName>
        <fullName evidence="1">Uncharacterized protein</fullName>
    </submittedName>
</protein>
<dbReference type="EMBL" id="JADBEM010000001">
    <property type="protein sequence ID" value="MBE1603873.1"/>
    <property type="molecule type" value="Genomic_DNA"/>
</dbReference>